<comment type="caution">
    <text evidence="27">The sequence shown here is derived from an EMBL/GenBank/DDBJ whole genome shotgun (WGS) entry which is preliminary data.</text>
</comment>
<evidence type="ECO:0000256" key="7">
    <source>
        <dbReference type="ARBA" id="ARBA00022512"/>
    </source>
</evidence>
<evidence type="ECO:0000256" key="3">
    <source>
        <dbReference type="ARBA" id="ARBA00008536"/>
    </source>
</evidence>
<evidence type="ECO:0000256" key="6">
    <source>
        <dbReference type="ARBA" id="ARBA00022475"/>
    </source>
</evidence>
<evidence type="ECO:0000256" key="5">
    <source>
        <dbReference type="ARBA" id="ARBA00012513"/>
    </source>
</evidence>
<dbReference type="FunFam" id="3.80.10.10:FF:000041">
    <property type="entry name" value="LRR receptor-like serine/threonine-protein kinase ERECTA"/>
    <property type="match status" value="1"/>
</dbReference>
<dbReference type="Proteomes" id="UP000583929">
    <property type="component" value="Unassembled WGS sequence"/>
</dbReference>
<dbReference type="FunFam" id="3.80.10.10:FF:000400">
    <property type="entry name" value="Nuclear pore complex protein NUP107"/>
    <property type="match status" value="1"/>
</dbReference>
<comment type="subcellular location">
    <subcellularLocation>
        <location evidence="2">Cell membrane</location>
        <topology evidence="2">Single-pass type I membrane protein</topology>
    </subcellularLocation>
    <subcellularLocation>
        <location evidence="1">Secreted</location>
        <location evidence="1">Cell wall</location>
    </subcellularLocation>
</comment>
<evidence type="ECO:0000256" key="12">
    <source>
        <dbReference type="ARBA" id="ARBA00022692"/>
    </source>
</evidence>
<keyword evidence="18 24" id="KW-0472">Membrane</keyword>
<keyword evidence="15" id="KW-0547">Nucleotide-binding</keyword>
<comment type="catalytic activity">
    <reaction evidence="22">
        <text>L-threonyl-[protein] + ATP = O-phospho-L-threonyl-[protein] + ADP + H(+)</text>
        <dbReference type="Rhea" id="RHEA:46608"/>
        <dbReference type="Rhea" id="RHEA-COMP:11060"/>
        <dbReference type="Rhea" id="RHEA-COMP:11605"/>
        <dbReference type="ChEBI" id="CHEBI:15378"/>
        <dbReference type="ChEBI" id="CHEBI:30013"/>
        <dbReference type="ChEBI" id="CHEBI:30616"/>
        <dbReference type="ChEBI" id="CHEBI:61977"/>
        <dbReference type="ChEBI" id="CHEBI:456216"/>
        <dbReference type="EC" id="2.7.11.1"/>
    </reaction>
</comment>
<keyword evidence="11" id="KW-0808">Transferase</keyword>
<keyword evidence="10" id="KW-0433">Leucine-rich repeat</keyword>
<dbReference type="Pfam" id="PF23598">
    <property type="entry name" value="LRR_14"/>
    <property type="match status" value="1"/>
</dbReference>
<dbReference type="InterPro" id="IPR051824">
    <property type="entry name" value="LRR_Rcpt-Like_S/T_Kinase"/>
</dbReference>
<dbReference type="GO" id="GO:0005524">
    <property type="term" value="F:ATP binding"/>
    <property type="evidence" value="ECO:0007669"/>
    <property type="project" value="UniProtKB-KW"/>
</dbReference>
<keyword evidence="14" id="KW-0677">Repeat</keyword>
<dbReference type="SUPFAM" id="SSF52058">
    <property type="entry name" value="L domain-like"/>
    <property type="match status" value="1"/>
</dbReference>
<evidence type="ECO:0000256" key="24">
    <source>
        <dbReference type="SAM" id="Phobius"/>
    </source>
</evidence>
<evidence type="ECO:0000256" key="13">
    <source>
        <dbReference type="ARBA" id="ARBA00022729"/>
    </source>
</evidence>
<keyword evidence="9" id="KW-0597">Phosphoprotein</keyword>
<dbReference type="InterPro" id="IPR000719">
    <property type="entry name" value="Prot_kinase_dom"/>
</dbReference>
<evidence type="ECO:0000256" key="23">
    <source>
        <dbReference type="ARBA" id="ARBA00048679"/>
    </source>
</evidence>
<dbReference type="Gene3D" id="2.60.120.430">
    <property type="entry name" value="Galactose-binding lectin"/>
    <property type="match status" value="1"/>
</dbReference>
<dbReference type="GO" id="GO:0004674">
    <property type="term" value="F:protein serine/threonine kinase activity"/>
    <property type="evidence" value="ECO:0007669"/>
    <property type="project" value="UniProtKB-KW"/>
</dbReference>
<dbReference type="InterPro" id="IPR001611">
    <property type="entry name" value="Leu-rich_rpt"/>
</dbReference>
<proteinExistence type="inferred from homology"/>
<keyword evidence="12 24" id="KW-0812">Transmembrane</keyword>
<evidence type="ECO:0000313" key="29">
    <source>
        <dbReference type="Proteomes" id="UP000583929"/>
    </source>
</evidence>
<dbReference type="PRINTS" id="PR00019">
    <property type="entry name" value="LEURICHRPT"/>
</dbReference>
<dbReference type="AlphaFoldDB" id="A0A7J6HXP7"/>
<dbReference type="Gene3D" id="3.80.10.10">
    <property type="entry name" value="Ribonuclease Inhibitor"/>
    <property type="match status" value="3"/>
</dbReference>
<dbReference type="PANTHER" id="PTHR48006:SF48">
    <property type="entry name" value="PROTEIN KINASE DOMAIN-CONTAINING PROTEIN"/>
    <property type="match status" value="1"/>
</dbReference>
<evidence type="ECO:0000259" key="25">
    <source>
        <dbReference type="PROSITE" id="PS50011"/>
    </source>
</evidence>
<evidence type="ECO:0000256" key="18">
    <source>
        <dbReference type="ARBA" id="ARBA00023136"/>
    </source>
</evidence>
<dbReference type="Pfam" id="PF00560">
    <property type="entry name" value="LRR_1"/>
    <property type="match status" value="2"/>
</dbReference>
<dbReference type="PANTHER" id="PTHR48006">
    <property type="entry name" value="LEUCINE-RICH REPEAT-CONTAINING PROTEIN DDB_G0281931-RELATED"/>
    <property type="match status" value="1"/>
</dbReference>
<dbReference type="EMBL" id="JAATIQ010000021">
    <property type="protein sequence ID" value="KAF4399508.1"/>
    <property type="molecule type" value="Genomic_DNA"/>
</dbReference>
<keyword evidence="7" id="KW-0134">Cell wall</keyword>
<evidence type="ECO:0000256" key="1">
    <source>
        <dbReference type="ARBA" id="ARBA00004191"/>
    </source>
</evidence>
<dbReference type="InterPro" id="IPR021720">
    <property type="entry name" value="Malectin_dom"/>
</dbReference>
<keyword evidence="20" id="KW-0325">Glycoprotein</keyword>
<evidence type="ECO:0000256" key="14">
    <source>
        <dbReference type="ARBA" id="ARBA00022737"/>
    </source>
</evidence>
<comment type="similarity">
    <text evidence="3">In the N-terminal section; belongs to the leguminous lectin family.</text>
</comment>
<evidence type="ECO:0000256" key="2">
    <source>
        <dbReference type="ARBA" id="ARBA00004251"/>
    </source>
</evidence>
<comment type="catalytic activity">
    <reaction evidence="23">
        <text>L-seryl-[protein] + ATP = O-phospho-L-seryl-[protein] + ADP + H(+)</text>
        <dbReference type="Rhea" id="RHEA:17989"/>
        <dbReference type="Rhea" id="RHEA-COMP:9863"/>
        <dbReference type="Rhea" id="RHEA-COMP:11604"/>
        <dbReference type="ChEBI" id="CHEBI:15378"/>
        <dbReference type="ChEBI" id="CHEBI:29999"/>
        <dbReference type="ChEBI" id="CHEBI:30616"/>
        <dbReference type="ChEBI" id="CHEBI:83421"/>
        <dbReference type="ChEBI" id="CHEBI:456216"/>
        <dbReference type="EC" id="2.7.11.1"/>
    </reaction>
</comment>
<evidence type="ECO:0000256" key="19">
    <source>
        <dbReference type="ARBA" id="ARBA00023170"/>
    </source>
</evidence>
<keyword evidence="29" id="KW-1185">Reference proteome</keyword>
<evidence type="ECO:0000313" key="28">
    <source>
        <dbReference type="Proteomes" id="UP000525078"/>
    </source>
</evidence>
<dbReference type="SMART" id="SM00369">
    <property type="entry name" value="LRR_TYP"/>
    <property type="match status" value="3"/>
</dbReference>
<sequence>MGNKAWFGGLGYNNKVFIHQYLIIIIFLYSGSDLFQIQRAVALGVAYPERSSLGNKARTPQPLTATTVKTWCPPLPASEVFSLNIVINQFKSKVTSPSISSSYCMNTLRNYGYIINCECGSEVSHITEIILNKLGLNGYIDDEVGNLPWLNKLVLSDNNLQGSIPFSLGSLLYLETLDLSNNQLTGTIPSSLGDLSSLKWLYLHYNYLEGSIPSTLGKLSSLQDLYLDFNMLSGSIPDEFGSLYNLSKLQLAENRLSGSLPTTLANLINLISFWTPSNYFTGKIPATYTNLTNLRWFEVSGNELSGPLPNVKNWSKIESISVQGNNFEGEVPAEYFNLSSLQYLFISDLHNSHPFKLPHSANVSNLYTLVLRNCSITGPIPEFIGQISSLIHLDLSYNTLTGSIPESMKPNMIYMDLSYNNFSEIDIPVPDLDLNLFACCCCQSSETTEPYMLQPPEMMKANFPGKKPKFYNLFINCGGEETYFNGTRYDADNETTRFHSISSKRNWAFSFSGDFFTPTVNTSDYYTKRVPCKISNSQSSIYESARLSPVSLNYYAYKLYKGKYNVTFHFAEIVFSKDYDRLRKRVFDVYIQGKRELRDFNIRDQAGASDRAFNVTIPTEVNNSIMHIHMYWAGKGSWVNAPNFNGPLISAISIIPDFPVGGEKLSPWLVALITVASFVIVLLLLLTIAWLMGWLDDDELKEEIQIGENIDEGKSGSTTRTTDQATEDKDEIKAEMNIDKDQHHNITVAVKKLSHRYKGKINEIVKGEIYNLKSLEDKNLIRLWDAHIGEHQQLLVYEYMEKRSLASVLFDSDKSELSWKDRFDICKGIAMGLKALHKRPRGKIVHGNIKTANILLNEHYQAKLSDFGLAKVYSEEDQFSVIKAEATKGYLAPEYFQLSELTTETDIYSFGVVLLEIVCGQQNKVRKSKQETVFLLDEVHSYREEKLLKLVDKRLEGEFKDREASNILKLAKMCTDIAPTVRPDIADIVSVLSGKKTINEIRSQSLKASNDVGADASTSMEKS</sequence>
<dbReference type="Proteomes" id="UP000525078">
    <property type="component" value="Unassembled WGS sequence"/>
</dbReference>
<evidence type="ECO:0000256" key="10">
    <source>
        <dbReference type="ARBA" id="ARBA00022614"/>
    </source>
</evidence>
<evidence type="ECO:0000256" key="16">
    <source>
        <dbReference type="ARBA" id="ARBA00022840"/>
    </source>
</evidence>
<evidence type="ECO:0000313" key="26">
    <source>
        <dbReference type="EMBL" id="KAF4368753.1"/>
    </source>
</evidence>
<keyword evidence="8" id="KW-0418">Kinase</keyword>
<gene>
    <name evidence="26" type="ORF">F8388_021365</name>
    <name evidence="27" type="ORF">G4B88_022591</name>
</gene>
<keyword evidence="17 24" id="KW-1133">Transmembrane helix</keyword>
<dbReference type="GO" id="GO:0002229">
    <property type="term" value="P:defense response to oomycetes"/>
    <property type="evidence" value="ECO:0007669"/>
    <property type="project" value="UniProtKB-ARBA"/>
</dbReference>
<evidence type="ECO:0000256" key="4">
    <source>
        <dbReference type="ARBA" id="ARBA00010217"/>
    </source>
</evidence>
<evidence type="ECO:0000256" key="11">
    <source>
        <dbReference type="ARBA" id="ARBA00022679"/>
    </source>
</evidence>
<feature type="transmembrane region" description="Helical" evidence="24">
    <location>
        <begin position="668"/>
        <end position="691"/>
    </location>
</feature>
<dbReference type="EMBL" id="JAATIP010000132">
    <property type="protein sequence ID" value="KAF4368753.1"/>
    <property type="molecule type" value="Genomic_DNA"/>
</dbReference>
<keyword evidence="16" id="KW-0067">ATP-binding</keyword>
<feature type="domain" description="Protein kinase" evidence="25">
    <location>
        <begin position="704"/>
        <end position="998"/>
    </location>
</feature>
<evidence type="ECO:0000256" key="15">
    <source>
        <dbReference type="ARBA" id="ARBA00022741"/>
    </source>
</evidence>
<evidence type="ECO:0000256" key="20">
    <source>
        <dbReference type="ARBA" id="ARBA00023180"/>
    </source>
</evidence>
<keyword evidence="19" id="KW-0675">Receptor</keyword>
<keyword evidence="13" id="KW-0732">Signal</keyword>
<dbReference type="GO" id="GO:0005886">
    <property type="term" value="C:plasma membrane"/>
    <property type="evidence" value="ECO:0007669"/>
    <property type="project" value="UniProtKB-SubCell"/>
</dbReference>
<evidence type="ECO:0000256" key="17">
    <source>
        <dbReference type="ARBA" id="ARBA00022989"/>
    </source>
</evidence>
<evidence type="ECO:0000256" key="9">
    <source>
        <dbReference type="ARBA" id="ARBA00022553"/>
    </source>
</evidence>
<evidence type="ECO:0000256" key="21">
    <source>
        <dbReference type="ARBA" id="ARBA00038043"/>
    </source>
</evidence>
<protein>
    <recommendedName>
        <fullName evidence="5">non-specific serine/threonine protein kinase</fullName>
        <ecNumber evidence="5">2.7.11.1</ecNumber>
    </recommendedName>
</protein>
<name>A0A7J6HXP7_CANSA</name>
<dbReference type="InterPro" id="IPR003591">
    <property type="entry name" value="Leu-rich_rpt_typical-subtyp"/>
</dbReference>
<dbReference type="Gene3D" id="3.30.200.20">
    <property type="entry name" value="Phosphorylase Kinase, domain 1"/>
    <property type="match status" value="1"/>
</dbReference>
<dbReference type="Pfam" id="PF11721">
    <property type="entry name" value="Malectin"/>
    <property type="match status" value="1"/>
</dbReference>
<comment type="similarity">
    <text evidence="21">Belongs to the polygalacturonase-inhibiting protein family.</text>
</comment>
<dbReference type="EC" id="2.7.11.1" evidence="5"/>
<dbReference type="InterPro" id="IPR032675">
    <property type="entry name" value="LRR_dom_sf"/>
</dbReference>
<evidence type="ECO:0000313" key="27">
    <source>
        <dbReference type="EMBL" id="KAF4399508.1"/>
    </source>
</evidence>
<dbReference type="InterPro" id="IPR011009">
    <property type="entry name" value="Kinase-like_dom_sf"/>
</dbReference>
<evidence type="ECO:0000256" key="22">
    <source>
        <dbReference type="ARBA" id="ARBA00047899"/>
    </source>
</evidence>
<dbReference type="SUPFAM" id="SSF56112">
    <property type="entry name" value="Protein kinase-like (PK-like)"/>
    <property type="match status" value="1"/>
</dbReference>
<reference evidence="28 29" key="1">
    <citation type="journal article" date="2020" name="bioRxiv">
        <title>Sequence and annotation of 42 cannabis genomes reveals extensive copy number variation in cannabinoid synthesis and pathogen resistance genes.</title>
        <authorList>
            <person name="Mckernan K.J."/>
            <person name="Helbert Y."/>
            <person name="Kane L.T."/>
            <person name="Ebling H."/>
            <person name="Zhang L."/>
            <person name="Liu B."/>
            <person name="Eaton Z."/>
            <person name="Mclaughlin S."/>
            <person name="Kingan S."/>
            <person name="Baybayan P."/>
            <person name="Concepcion G."/>
            <person name="Jordan M."/>
            <person name="Riva A."/>
            <person name="Barbazuk W."/>
            <person name="Harkins T."/>
        </authorList>
    </citation>
    <scope>NUCLEOTIDE SEQUENCE [LARGE SCALE GENOMIC DNA]</scope>
    <source>
        <strain evidence="28 29">cv. Jamaican Lion 4</strain>
        <strain evidence="27">Father</strain>
        <strain evidence="26">Mother</strain>
        <tissue evidence="27">Leaf</tissue>
    </source>
</reference>
<organism evidence="27 29">
    <name type="scientific">Cannabis sativa</name>
    <name type="common">Hemp</name>
    <name type="synonym">Marijuana</name>
    <dbReference type="NCBI Taxonomy" id="3483"/>
    <lineage>
        <taxon>Eukaryota</taxon>
        <taxon>Viridiplantae</taxon>
        <taxon>Streptophyta</taxon>
        <taxon>Embryophyta</taxon>
        <taxon>Tracheophyta</taxon>
        <taxon>Spermatophyta</taxon>
        <taxon>Magnoliopsida</taxon>
        <taxon>eudicotyledons</taxon>
        <taxon>Gunneridae</taxon>
        <taxon>Pentapetalae</taxon>
        <taxon>rosids</taxon>
        <taxon>fabids</taxon>
        <taxon>Rosales</taxon>
        <taxon>Cannabaceae</taxon>
        <taxon>Cannabis</taxon>
    </lineage>
</organism>
<keyword evidence="7" id="KW-0964">Secreted</keyword>
<dbReference type="Pfam" id="PF07714">
    <property type="entry name" value="PK_Tyr_Ser-Thr"/>
    <property type="match status" value="1"/>
</dbReference>
<evidence type="ECO:0000256" key="8">
    <source>
        <dbReference type="ARBA" id="ARBA00022527"/>
    </source>
</evidence>
<dbReference type="InterPro" id="IPR001245">
    <property type="entry name" value="Ser-Thr/Tyr_kinase_cat_dom"/>
</dbReference>
<dbReference type="Gene3D" id="1.10.510.10">
    <property type="entry name" value="Transferase(Phosphotransferase) domain 1"/>
    <property type="match status" value="1"/>
</dbReference>
<dbReference type="InterPro" id="IPR055414">
    <property type="entry name" value="LRR_R13L4/SHOC2-like"/>
</dbReference>
<dbReference type="PROSITE" id="PS50011">
    <property type="entry name" value="PROTEIN_KINASE_DOM"/>
    <property type="match status" value="1"/>
</dbReference>
<accession>A0A7J6HXP7</accession>
<keyword evidence="6" id="KW-1003">Cell membrane</keyword>
<dbReference type="FunFam" id="1.10.510.10:FF:000240">
    <property type="entry name" value="Lectin-domain containing receptor kinase A4.3"/>
    <property type="match status" value="1"/>
</dbReference>
<comment type="similarity">
    <text evidence="4">In the C-terminal section; belongs to the protein kinase superfamily. Ser/Thr protein kinase family.</text>
</comment>
<keyword evidence="8" id="KW-0723">Serine/threonine-protein kinase</keyword>